<dbReference type="Pfam" id="PF02498">
    <property type="entry name" value="Bro-N"/>
    <property type="match status" value="1"/>
</dbReference>
<protein>
    <recommendedName>
        <fullName evidence="1">Bro-N domain-containing protein</fullName>
    </recommendedName>
</protein>
<feature type="domain" description="Bro-N" evidence="1">
    <location>
        <begin position="13"/>
        <end position="98"/>
    </location>
</feature>
<proteinExistence type="predicted"/>
<evidence type="ECO:0000313" key="2">
    <source>
        <dbReference type="EMBL" id="AQQ02399.1"/>
    </source>
</evidence>
<keyword evidence="3" id="KW-1185">Reference proteome</keyword>
<accession>A0ABM6HWJ6</accession>
<evidence type="ECO:0000259" key="1">
    <source>
        <dbReference type="SMART" id="SM01040"/>
    </source>
</evidence>
<evidence type="ECO:0000313" key="3">
    <source>
        <dbReference type="Proteomes" id="UP000188174"/>
    </source>
</evidence>
<dbReference type="InterPro" id="IPR003497">
    <property type="entry name" value="BRO_N_domain"/>
</dbReference>
<gene>
    <name evidence="2" type="ORF">B0E33_01340</name>
</gene>
<dbReference type="Proteomes" id="UP000188174">
    <property type="component" value="Chromosome"/>
</dbReference>
<reference evidence="2 3" key="1">
    <citation type="submission" date="2017-02" db="EMBL/GenBank/DDBJ databases">
        <authorList>
            <person name="Jeong S."/>
        </authorList>
    </citation>
    <scope>NUCLEOTIDE SEQUENCE [LARGE SCALE GENOMIC DNA]</scope>
    <source>
        <strain evidence="2 3">RMAR6-6</strain>
    </source>
</reference>
<dbReference type="RefSeq" id="WP_077290185.1">
    <property type="nucleotide sequence ID" value="NZ_CP019630.1"/>
</dbReference>
<name>A0ABM6HWJ6_9HYPH</name>
<dbReference type="EMBL" id="CP019630">
    <property type="protein sequence ID" value="AQQ02399.1"/>
    <property type="molecule type" value="Genomic_DNA"/>
</dbReference>
<organism evidence="2 3">
    <name type="scientific">Roseibium algicola</name>
    <dbReference type="NCBI Taxonomy" id="2857014"/>
    <lineage>
        <taxon>Bacteria</taxon>
        <taxon>Pseudomonadati</taxon>
        <taxon>Pseudomonadota</taxon>
        <taxon>Alphaproteobacteria</taxon>
        <taxon>Hyphomicrobiales</taxon>
        <taxon>Stappiaceae</taxon>
        <taxon>Roseibium</taxon>
    </lineage>
</organism>
<sequence>MNDLMKYLAENEHIRTAVHDGQIWAVAKDVCEATGYGNHVYIASLFNEKDKMRLKNKTGNGVHSLTHLSPHAVVLSAADGKSEKFRKFNEWFYSNGAPTEDLHKYPEGMSLLIDAFSDYERKQKTPEQDRRRRKLAGIVEPEDAHDPVRRIRNVISEAGAIHERELFKMFPELDAEERRAIVRGEVLKGTINRFKGKGPIGFKRPNDVTWLVWKGTRLKRAEKSVVVTSDIQRELVKSFLIRRSPCSERELSRGMQGLTAEERNIILSDLESENLIKRENRNEGKKGRPSIVLTWIG</sequence>
<dbReference type="SMART" id="SM01040">
    <property type="entry name" value="Bro-N"/>
    <property type="match status" value="1"/>
</dbReference>